<dbReference type="Proteomes" id="UP001595956">
    <property type="component" value="Unassembled WGS sequence"/>
</dbReference>
<keyword evidence="3" id="KW-1185">Reference proteome</keyword>
<proteinExistence type="predicted"/>
<accession>A0ABW0N0M9</accession>
<evidence type="ECO:0000313" key="3">
    <source>
        <dbReference type="Proteomes" id="UP001595956"/>
    </source>
</evidence>
<evidence type="ECO:0000256" key="1">
    <source>
        <dbReference type="SAM" id="SignalP"/>
    </source>
</evidence>
<protein>
    <recommendedName>
        <fullName evidence="4">Secreted protein</fullName>
    </recommendedName>
</protein>
<dbReference type="EMBL" id="JBHSMD010000002">
    <property type="protein sequence ID" value="MFC5493422.1"/>
    <property type="molecule type" value="Genomic_DNA"/>
</dbReference>
<sequence length="178" mass="17930">MKQSIARRGAAVVTAAALTLGASALLAPTADAKPKPKPLKGSTTGTVLFNCEFAGTAFEYPATITLSGTRASKTAKPVKLVATMSDLPGVAPLALNFDATSAMDVTVGTVDTVLKGKGKLVTEGPREPAKMFPAKGAATTKSNSLPITVTAFEAVVFGNAIPCVPAEGQGALGTLTLK</sequence>
<feature type="chain" id="PRO_5047225549" description="Secreted protein" evidence="1">
    <location>
        <begin position="33"/>
        <end position="178"/>
    </location>
</feature>
<comment type="caution">
    <text evidence="2">The sequence shown here is derived from an EMBL/GenBank/DDBJ whole genome shotgun (WGS) entry which is preliminary data.</text>
</comment>
<name>A0ABW0N0M9_9ACTN</name>
<dbReference type="RefSeq" id="WP_345172522.1">
    <property type="nucleotide sequence ID" value="NZ_BAABFQ010000003.1"/>
</dbReference>
<gene>
    <name evidence="2" type="ORF">ACFPKY_09930</name>
</gene>
<keyword evidence="1" id="KW-0732">Signal</keyword>
<evidence type="ECO:0008006" key="4">
    <source>
        <dbReference type="Google" id="ProtNLM"/>
    </source>
</evidence>
<feature type="signal peptide" evidence="1">
    <location>
        <begin position="1"/>
        <end position="32"/>
    </location>
</feature>
<evidence type="ECO:0000313" key="2">
    <source>
        <dbReference type="EMBL" id="MFC5493422.1"/>
    </source>
</evidence>
<reference evidence="3" key="1">
    <citation type="journal article" date="2019" name="Int. J. Syst. Evol. Microbiol.">
        <title>The Global Catalogue of Microorganisms (GCM) 10K type strain sequencing project: providing services to taxonomists for standard genome sequencing and annotation.</title>
        <authorList>
            <consortium name="The Broad Institute Genomics Platform"/>
            <consortium name="The Broad Institute Genome Sequencing Center for Infectious Disease"/>
            <person name="Wu L."/>
            <person name="Ma J."/>
        </authorList>
    </citation>
    <scope>NUCLEOTIDE SEQUENCE [LARGE SCALE GENOMIC DNA]</scope>
    <source>
        <strain evidence="3">KACC 13778</strain>
    </source>
</reference>
<organism evidence="2 3">
    <name type="scientific">Nocardioides caricicola</name>
    <dbReference type="NCBI Taxonomy" id="634770"/>
    <lineage>
        <taxon>Bacteria</taxon>
        <taxon>Bacillati</taxon>
        <taxon>Actinomycetota</taxon>
        <taxon>Actinomycetes</taxon>
        <taxon>Propionibacteriales</taxon>
        <taxon>Nocardioidaceae</taxon>
        <taxon>Nocardioides</taxon>
    </lineage>
</organism>